<accession>A0A6H9YZ75</accession>
<evidence type="ECO:0000313" key="2">
    <source>
        <dbReference type="Proteomes" id="UP000468735"/>
    </source>
</evidence>
<protein>
    <submittedName>
        <fullName evidence="1">Uncharacterized protein</fullName>
    </submittedName>
</protein>
<gene>
    <name evidence="1" type="ORF">F8566_23615</name>
</gene>
<dbReference type="OrthoDB" id="3528276at2"/>
<sequence>MYDELLRLLRDGMPEPAPAEFDDETGFLPLGVDVDGDVGVVTFLCREPLGLFIAGTTFHRRNGEWMELGGGGGSAPDRPLARRTASELGGHHLLTYGTGKTVRNADRLLPWGAKWVSQARLQVSTEVARLRVGNRFMSVPAHGHAVVVWGARRAPVVEALAEDGSVLGSLDLGQPLGALRSTA</sequence>
<keyword evidence="2" id="KW-1185">Reference proteome</keyword>
<evidence type="ECO:0000313" key="1">
    <source>
        <dbReference type="EMBL" id="KAB2346620.1"/>
    </source>
</evidence>
<comment type="caution">
    <text evidence="1">The sequence shown here is derived from an EMBL/GenBank/DDBJ whole genome shotgun (WGS) entry which is preliminary data.</text>
</comment>
<reference evidence="1 2" key="1">
    <citation type="submission" date="2019-09" db="EMBL/GenBank/DDBJ databases">
        <title>Actinomadura physcomitrii sp. nov., a novel actinomycete isolated from moss [Physcomitrium sphaericum (Ludw) Fuernr].</title>
        <authorList>
            <person name="Zhuang X."/>
            <person name="Liu C."/>
        </authorList>
    </citation>
    <scope>NUCLEOTIDE SEQUENCE [LARGE SCALE GENOMIC DNA]</scope>
    <source>
        <strain evidence="1 2">HMC1</strain>
    </source>
</reference>
<proteinExistence type="predicted"/>
<name>A0A6H9YZ75_9ACTN</name>
<dbReference type="EMBL" id="WBMT01000011">
    <property type="protein sequence ID" value="KAB2346620.1"/>
    <property type="molecule type" value="Genomic_DNA"/>
</dbReference>
<organism evidence="1 2">
    <name type="scientific">Actinomadura rudentiformis</name>
    <dbReference type="NCBI Taxonomy" id="359158"/>
    <lineage>
        <taxon>Bacteria</taxon>
        <taxon>Bacillati</taxon>
        <taxon>Actinomycetota</taxon>
        <taxon>Actinomycetes</taxon>
        <taxon>Streptosporangiales</taxon>
        <taxon>Thermomonosporaceae</taxon>
        <taxon>Actinomadura</taxon>
    </lineage>
</organism>
<dbReference type="AlphaFoldDB" id="A0A6H9YZ75"/>
<dbReference type="Proteomes" id="UP000468735">
    <property type="component" value="Unassembled WGS sequence"/>
</dbReference>